<comment type="caution">
    <text evidence="3">The sequence shown here is derived from an EMBL/GenBank/DDBJ whole genome shotgun (WGS) entry which is preliminary data.</text>
</comment>
<organism evidence="3 4">
    <name type="scientific">Saezia sanguinis</name>
    <dbReference type="NCBI Taxonomy" id="1965230"/>
    <lineage>
        <taxon>Bacteria</taxon>
        <taxon>Pseudomonadati</taxon>
        <taxon>Pseudomonadota</taxon>
        <taxon>Betaproteobacteria</taxon>
        <taxon>Burkholderiales</taxon>
        <taxon>Saeziaceae</taxon>
        <taxon>Saezia</taxon>
    </lineage>
</organism>
<dbReference type="AlphaFoldDB" id="A0A433SG11"/>
<feature type="region of interest" description="Disordered" evidence="1">
    <location>
        <begin position="90"/>
        <end position="118"/>
    </location>
</feature>
<reference evidence="3 4" key="1">
    <citation type="submission" date="2018-01" db="EMBL/GenBank/DDBJ databases">
        <title>Saezia sanguinis gen. nov., sp. nov., in the order Burkholderiales isolated from human blood.</title>
        <authorList>
            <person name="Medina-Pascual M.J."/>
            <person name="Valdezate S."/>
            <person name="Monzon S."/>
            <person name="Cuesta I."/>
            <person name="Carrasco G."/>
            <person name="Villalon P."/>
            <person name="Saez-Nieto J.A."/>
        </authorList>
    </citation>
    <scope>NUCLEOTIDE SEQUENCE [LARGE SCALE GENOMIC DNA]</scope>
    <source>
        <strain evidence="3 4">CNM695-12</strain>
    </source>
</reference>
<proteinExistence type="predicted"/>
<evidence type="ECO:0000313" key="3">
    <source>
        <dbReference type="EMBL" id="RUS67687.1"/>
    </source>
</evidence>
<dbReference type="Proteomes" id="UP000286947">
    <property type="component" value="Unassembled WGS sequence"/>
</dbReference>
<name>A0A433SG11_9BURK</name>
<feature type="signal peptide" evidence="2">
    <location>
        <begin position="1"/>
        <end position="30"/>
    </location>
</feature>
<evidence type="ECO:0000256" key="2">
    <source>
        <dbReference type="SAM" id="SignalP"/>
    </source>
</evidence>
<feature type="compositionally biased region" description="Low complexity" evidence="1">
    <location>
        <begin position="45"/>
        <end position="69"/>
    </location>
</feature>
<keyword evidence="2" id="KW-0732">Signal</keyword>
<evidence type="ECO:0000313" key="4">
    <source>
        <dbReference type="Proteomes" id="UP000286947"/>
    </source>
</evidence>
<feature type="region of interest" description="Disordered" evidence="1">
    <location>
        <begin position="43"/>
        <end position="69"/>
    </location>
</feature>
<feature type="chain" id="PRO_5019366100" evidence="2">
    <location>
        <begin position="31"/>
        <end position="118"/>
    </location>
</feature>
<evidence type="ECO:0000256" key="1">
    <source>
        <dbReference type="SAM" id="MobiDB-lite"/>
    </source>
</evidence>
<feature type="compositionally biased region" description="Low complexity" evidence="1">
    <location>
        <begin position="91"/>
        <end position="104"/>
    </location>
</feature>
<sequence precursor="true">MVKGTGLTKRRCLVLSIICSAVWLAAPVYAQHIGTIQGYTGNVRSSPPSSSFSSGSSSSGTVSSPSYGSRYNDWDYDRWYNSDCCYNFSYPDNSSNSKPSQSDSPRSDYRRLPSPHGR</sequence>
<protein>
    <submittedName>
        <fullName evidence="3">Uncharacterized protein</fullName>
    </submittedName>
</protein>
<accession>A0A433SG11</accession>
<keyword evidence="4" id="KW-1185">Reference proteome</keyword>
<dbReference type="EMBL" id="PQSP01000001">
    <property type="protein sequence ID" value="RUS67687.1"/>
    <property type="molecule type" value="Genomic_DNA"/>
</dbReference>
<gene>
    <name evidence="3" type="ORF">CUZ56_00163</name>
</gene>